<organism evidence="1 2">
    <name type="scientific">Toxocara canis</name>
    <name type="common">Canine roundworm</name>
    <dbReference type="NCBI Taxonomy" id="6265"/>
    <lineage>
        <taxon>Eukaryota</taxon>
        <taxon>Metazoa</taxon>
        <taxon>Ecdysozoa</taxon>
        <taxon>Nematoda</taxon>
        <taxon>Chromadorea</taxon>
        <taxon>Rhabditida</taxon>
        <taxon>Spirurina</taxon>
        <taxon>Ascaridomorpha</taxon>
        <taxon>Ascaridoidea</taxon>
        <taxon>Toxocaridae</taxon>
        <taxon>Toxocara</taxon>
    </lineage>
</organism>
<keyword evidence="2" id="KW-1185">Reference proteome</keyword>
<protein>
    <submittedName>
        <fullName evidence="1">Uncharacterized protein</fullName>
    </submittedName>
</protein>
<dbReference type="EMBL" id="JPKZ01001101">
    <property type="protein sequence ID" value="KHN83953.1"/>
    <property type="molecule type" value="Genomic_DNA"/>
</dbReference>
<evidence type="ECO:0000313" key="1">
    <source>
        <dbReference type="EMBL" id="KHN83953.1"/>
    </source>
</evidence>
<dbReference type="Proteomes" id="UP000031036">
    <property type="component" value="Unassembled WGS sequence"/>
</dbReference>
<comment type="caution">
    <text evidence="1">The sequence shown here is derived from an EMBL/GenBank/DDBJ whole genome shotgun (WGS) entry which is preliminary data.</text>
</comment>
<accession>A0A0B2VQR4</accession>
<reference evidence="1 2" key="1">
    <citation type="submission" date="2014-11" db="EMBL/GenBank/DDBJ databases">
        <title>Genetic blueprint of the zoonotic pathogen Toxocara canis.</title>
        <authorList>
            <person name="Zhu X.-Q."/>
            <person name="Korhonen P.K."/>
            <person name="Cai H."/>
            <person name="Young N.D."/>
            <person name="Nejsum P."/>
            <person name="von Samson-Himmelstjerna G."/>
            <person name="Boag P.R."/>
            <person name="Tan P."/>
            <person name="Li Q."/>
            <person name="Min J."/>
            <person name="Yang Y."/>
            <person name="Wang X."/>
            <person name="Fang X."/>
            <person name="Hall R.S."/>
            <person name="Hofmann A."/>
            <person name="Sternberg P.W."/>
            <person name="Jex A.R."/>
            <person name="Gasser R.B."/>
        </authorList>
    </citation>
    <scope>NUCLEOTIDE SEQUENCE [LARGE SCALE GENOMIC DNA]</scope>
    <source>
        <strain evidence="1">PN_DK_2014</strain>
    </source>
</reference>
<dbReference type="AlphaFoldDB" id="A0A0B2VQR4"/>
<gene>
    <name evidence="1" type="ORF">Tcan_01162</name>
</gene>
<name>A0A0B2VQR4_TOXCA</name>
<proteinExistence type="predicted"/>
<evidence type="ECO:0000313" key="2">
    <source>
        <dbReference type="Proteomes" id="UP000031036"/>
    </source>
</evidence>
<sequence>MAPSCARHLLPYFIGAGRCCRRDSFLRYVAYEMSFNYSSAITRRRSQFERMPSCNSWVGCVYKGDRYDSDKGNKMLSRVEVICWLLTRKTYLSFCFSQAFG</sequence>
<feature type="non-terminal residue" evidence="1">
    <location>
        <position position="101"/>
    </location>
</feature>